<keyword evidence="1" id="KW-0812">Transmembrane</keyword>
<feature type="transmembrane region" description="Helical" evidence="1">
    <location>
        <begin position="434"/>
        <end position="454"/>
    </location>
</feature>
<feature type="transmembrane region" description="Helical" evidence="1">
    <location>
        <begin position="245"/>
        <end position="262"/>
    </location>
</feature>
<reference evidence="2 3" key="1">
    <citation type="submission" date="2012-05" db="EMBL/GenBank/DDBJ databases">
        <authorList>
            <person name="Harkins D.M."/>
            <person name="Madupu R."/>
            <person name="Durkin A.S."/>
            <person name="Torralba M."/>
            <person name="Methe B."/>
            <person name="Sutton G.G."/>
            <person name="Nelson K.E."/>
        </authorList>
    </citation>
    <scope>NUCLEOTIDE SEQUENCE [LARGE SCALE GENOMIC DNA]</scope>
    <source>
        <strain evidence="2 3">F0490</strain>
    </source>
</reference>
<keyword evidence="1" id="KW-0472">Membrane</keyword>
<organism evidence="2 3">
    <name type="scientific">Schaalia georgiae F0490</name>
    <dbReference type="NCBI Taxonomy" id="1125717"/>
    <lineage>
        <taxon>Bacteria</taxon>
        <taxon>Bacillati</taxon>
        <taxon>Actinomycetota</taxon>
        <taxon>Actinomycetes</taxon>
        <taxon>Actinomycetales</taxon>
        <taxon>Actinomycetaceae</taxon>
        <taxon>Schaalia</taxon>
    </lineage>
</organism>
<dbReference type="AlphaFoldDB" id="J1HMH5"/>
<feature type="transmembrane region" description="Helical" evidence="1">
    <location>
        <begin position="222"/>
        <end position="239"/>
    </location>
</feature>
<evidence type="ECO:0000313" key="2">
    <source>
        <dbReference type="EMBL" id="EJF46778.1"/>
    </source>
</evidence>
<feature type="transmembrane region" description="Helical" evidence="1">
    <location>
        <begin position="371"/>
        <end position="391"/>
    </location>
</feature>
<gene>
    <name evidence="2" type="ORF">HMPREF1317_0011</name>
</gene>
<feature type="transmembrane region" description="Helical" evidence="1">
    <location>
        <begin position="316"/>
        <end position="335"/>
    </location>
</feature>
<feature type="transmembrane region" description="Helical" evidence="1">
    <location>
        <begin position="341"/>
        <end position="359"/>
    </location>
</feature>
<comment type="caution">
    <text evidence="2">The sequence shown here is derived from an EMBL/GenBank/DDBJ whole genome shotgun (WGS) entry which is preliminary data.</text>
</comment>
<feature type="transmembrane region" description="Helical" evidence="1">
    <location>
        <begin position="397"/>
        <end position="414"/>
    </location>
</feature>
<feature type="transmembrane region" description="Helical" evidence="1">
    <location>
        <begin position="137"/>
        <end position="158"/>
    </location>
</feature>
<dbReference type="PATRIC" id="fig|1125717.3.peg.808"/>
<keyword evidence="1" id="KW-1133">Transmembrane helix</keyword>
<dbReference type="RefSeq" id="WP_005869328.1">
    <property type="nucleotide sequence ID" value="NZ_AKFS01000119.1"/>
</dbReference>
<protein>
    <recommendedName>
        <fullName evidence="4">Type VII secretion integral membrane protein EccD</fullName>
    </recommendedName>
</protein>
<name>J1HMH5_9ACTO</name>
<feature type="transmembrane region" description="Helical" evidence="1">
    <location>
        <begin position="107"/>
        <end position="131"/>
    </location>
</feature>
<evidence type="ECO:0000256" key="1">
    <source>
        <dbReference type="SAM" id="Phobius"/>
    </source>
</evidence>
<feature type="transmembrane region" description="Helical" evidence="1">
    <location>
        <begin position="165"/>
        <end position="182"/>
    </location>
</feature>
<dbReference type="Proteomes" id="UP000004578">
    <property type="component" value="Unassembled WGS sequence"/>
</dbReference>
<sequence length="461" mass="47583">MSDLLVPFTLRLPDASLRDCAAAQGTPLSEALHSVGVDPAWVHLCRVSGSEVKPTDRVGFEVAAGDVIMFVADPSAMLSHGGWPFRDPRASSEEEAERSARARAVSAGTLVGSALAVVLVEVFVLASPFVWGWQPDVFSRLGVGALSVFYSLALGYIAPTWARTESVAVASLVFALACLQIVPADNPVGSAVAPIIVTWGGLLYCLTYGVRRVEGVDDAVSVPRAAWAVATACSTLMILGNSLVARPAFLAVAVGAVLVWLSPQLTVRAGSFVLIDIREVMTVALPGRQQEPPKPKAMNVRASQDAYTSARVRSHVVVALACVLCVLGGLGSGAYLGTQEWHGRAALATVVGGALTLALAARGQRGATRTLLTVASAALVSAVAASAGVAAGIPGGSAVLLSCSAFLLVALFPVRDGRAKKPAPSPLAGRMLDIVQAFTMIVVLPASVYASGLFDAIRQAV</sequence>
<feature type="transmembrane region" description="Helical" evidence="1">
    <location>
        <begin position="188"/>
        <end position="210"/>
    </location>
</feature>
<evidence type="ECO:0008006" key="4">
    <source>
        <dbReference type="Google" id="ProtNLM"/>
    </source>
</evidence>
<evidence type="ECO:0000313" key="3">
    <source>
        <dbReference type="Proteomes" id="UP000004578"/>
    </source>
</evidence>
<keyword evidence="3" id="KW-1185">Reference proteome</keyword>
<accession>J1HMH5</accession>
<dbReference type="EMBL" id="AKFS01000119">
    <property type="protein sequence ID" value="EJF46778.1"/>
    <property type="molecule type" value="Genomic_DNA"/>
</dbReference>
<proteinExistence type="predicted"/>